<evidence type="ECO:0000256" key="1">
    <source>
        <dbReference type="SAM" id="MobiDB-lite"/>
    </source>
</evidence>
<organism evidence="2 3">
    <name type="scientific">Biomphalaria glabrata</name>
    <name type="common">Bloodfluke planorb</name>
    <name type="synonym">Freshwater snail</name>
    <dbReference type="NCBI Taxonomy" id="6526"/>
    <lineage>
        <taxon>Eukaryota</taxon>
        <taxon>Metazoa</taxon>
        <taxon>Spiralia</taxon>
        <taxon>Lophotrochozoa</taxon>
        <taxon>Mollusca</taxon>
        <taxon>Gastropoda</taxon>
        <taxon>Heterobranchia</taxon>
        <taxon>Euthyneura</taxon>
        <taxon>Panpulmonata</taxon>
        <taxon>Hygrophila</taxon>
        <taxon>Lymnaeoidea</taxon>
        <taxon>Planorbidae</taxon>
        <taxon>Biomphalaria</taxon>
    </lineage>
</organism>
<accession>A0A9W2YHB9</accession>
<feature type="compositionally biased region" description="Polar residues" evidence="1">
    <location>
        <begin position="163"/>
        <end position="190"/>
    </location>
</feature>
<dbReference type="OMA" id="HQEWISE"/>
<feature type="compositionally biased region" description="Polar residues" evidence="1">
    <location>
        <begin position="201"/>
        <end position="210"/>
    </location>
</feature>
<feature type="region of interest" description="Disordered" evidence="1">
    <location>
        <begin position="144"/>
        <end position="273"/>
    </location>
</feature>
<feature type="region of interest" description="Disordered" evidence="1">
    <location>
        <begin position="54"/>
        <end position="81"/>
    </location>
</feature>
<sequence>MKESTYGWYPSVQDIYRPKGRPSSYHLECLYKYNNSMYYQDKALPPKPELFVRGVSSVPPPPTPEDLRRRSQSVPVPKFKPIPKLHIPTPADCWGHKRLEETKWGIVEEETAPSPAPPSEVSWPIPKDKQQQLFKEHLKKQYVSGARSALSSAAGPTAVGVAQFTSRSESASSQLKWPTASNTELARPQTSSSSGQRSMSAKISQSNDKYVTSPAPPSGKMTASCRRSARIQSATVHRTKTALPVRPVTAGPSRQSVQDSKPESAGSFRQSVQRIETEPVQRVTQENVASVCTTSADEDVSPPTKPFIYDVNDFCAQEDCKEGEITPKVSEDDNYESIVEKYGWRAQIHGDPYKLKKPMKRISYAVNCPEPKLLPDPPNVHMESKETFFYNTIPKRPLSFVVSKEWMSEVLLAKRLELQKRDGGIKYNYKNFAFVY</sequence>
<proteinExistence type="predicted"/>
<dbReference type="RefSeq" id="XP_055862246.1">
    <property type="nucleotide sequence ID" value="XM_056006271.1"/>
</dbReference>
<dbReference type="GeneID" id="129922055"/>
<dbReference type="OrthoDB" id="10022495at2759"/>
<protein>
    <submittedName>
        <fullName evidence="3">Uncharacterized protein LOC129922055</fullName>
    </submittedName>
</protein>
<keyword evidence="2" id="KW-1185">Reference proteome</keyword>
<reference evidence="3" key="1">
    <citation type="submission" date="2025-08" db="UniProtKB">
        <authorList>
            <consortium name="RefSeq"/>
        </authorList>
    </citation>
    <scope>IDENTIFICATION</scope>
</reference>
<evidence type="ECO:0000313" key="2">
    <source>
        <dbReference type="Proteomes" id="UP001165740"/>
    </source>
</evidence>
<feature type="compositionally biased region" description="Low complexity" evidence="1">
    <location>
        <begin position="191"/>
        <end position="200"/>
    </location>
</feature>
<name>A0A9W2YHB9_BIOGL</name>
<feature type="compositionally biased region" description="Low complexity" evidence="1">
    <location>
        <begin position="144"/>
        <end position="155"/>
    </location>
</feature>
<feature type="region of interest" description="Disordered" evidence="1">
    <location>
        <begin position="109"/>
        <end position="130"/>
    </location>
</feature>
<dbReference type="Proteomes" id="UP001165740">
    <property type="component" value="Chromosome 12"/>
</dbReference>
<evidence type="ECO:0000313" key="3">
    <source>
        <dbReference type="RefSeq" id="XP_055862246.1"/>
    </source>
</evidence>
<gene>
    <name evidence="3" type="primary">LOC129922055</name>
</gene>
<dbReference type="AlphaFoldDB" id="A0A9W2YHB9"/>